<dbReference type="EMBL" id="CADCTO010000182">
    <property type="protein sequence ID" value="CAA9239667.1"/>
    <property type="molecule type" value="Genomic_DNA"/>
</dbReference>
<proteinExistence type="predicted"/>
<keyword evidence="2" id="KW-0326">Glycosidase</keyword>
<dbReference type="InterPro" id="IPR013785">
    <property type="entry name" value="Aldolase_TIM"/>
</dbReference>
<dbReference type="Gene3D" id="3.20.20.70">
    <property type="entry name" value="Aldolase class I"/>
    <property type="match status" value="1"/>
</dbReference>
<dbReference type="AlphaFoldDB" id="A0A6J4I1A7"/>
<sequence length="610" mass="68397">MRFRYALHSETPVRLTKPAGTDVLDYLSVSLAEFDRIREVRFSEFSSLFHTFCPSEHPVDDRHFENDVRLMGPLLVASGAETAPFLIAYEHGSQVPDAFLAYDLAPDRTATLRAVKGNYYDGQIVGPDRPFGTPWFQIAGIDGDEDTLAAAYREYVLTYLTPNAESRKPYIFYNTWNFQERNRWWYKNAYLDSMNEERMLQEIDVAHRMGIDVFVLDTGWYEKTGDWHVSAARFPRGLGPIKEKLDGYGMKLGLWFNPTVAAVSSRMHREHRDCLMTRDNKPHDPHEVWETEASQSLCLVSRYGDAFADELIRLVREVGVTYFKWDAIGQYGCDAAGHGHGTEANTPEERRVCYGFQLGAAMARVVDKLCAACPEAIVDFDITEGGRTVGLQFLASGKYFLINNGPYNHDFQMPVPADGNVNLFFYPGPARAWICRAPLGYDKWLPSVLFLTHYLPDDVYTRHGWGGNKEVTDPENQWISIASLVLGQNGIWGDLLRITDAGVARFGHALGLYKQVRDDITVASPVRVGAVGGSPEVHEKINAANGRGVVCLFASASGSYTYVTENRVAPGVWHNDGVTVTHDPRGRARIDARFDTAGAKIVFFGVREGM</sequence>
<reference evidence="3" key="1">
    <citation type="submission" date="2020-02" db="EMBL/GenBank/DDBJ databases">
        <authorList>
            <person name="Meier V. D."/>
        </authorList>
    </citation>
    <scope>NUCLEOTIDE SEQUENCE</scope>
    <source>
        <strain evidence="3">AVDCRST_MAG63</strain>
    </source>
</reference>
<gene>
    <name evidence="3" type="ORF">AVDCRST_MAG63-1369</name>
</gene>
<name>A0A6J4I1A7_9BACT</name>
<dbReference type="GO" id="GO:0004557">
    <property type="term" value="F:alpha-galactosidase activity"/>
    <property type="evidence" value="ECO:0007669"/>
    <property type="project" value="TreeGrafter"/>
</dbReference>
<evidence type="ECO:0000313" key="3">
    <source>
        <dbReference type="EMBL" id="CAA9239667.1"/>
    </source>
</evidence>
<dbReference type="PANTHER" id="PTHR43053">
    <property type="entry name" value="GLYCOSIDASE FAMILY 31"/>
    <property type="match status" value="1"/>
</dbReference>
<evidence type="ECO:0000256" key="1">
    <source>
        <dbReference type="ARBA" id="ARBA00022801"/>
    </source>
</evidence>
<organism evidence="3">
    <name type="scientific">uncultured Armatimonadetes bacterium</name>
    <dbReference type="NCBI Taxonomy" id="157466"/>
    <lineage>
        <taxon>Bacteria</taxon>
        <taxon>Bacillati</taxon>
        <taxon>Armatimonadota</taxon>
        <taxon>environmental samples</taxon>
    </lineage>
</organism>
<dbReference type="Pfam" id="PF02065">
    <property type="entry name" value="Melibiase"/>
    <property type="match status" value="1"/>
</dbReference>
<protein>
    <submittedName>
        <fullName evidence="3">GH36</fullName>
    </submittedName>
</protein>
<keyword evidence="1" id="KW-0378">Hydrolase</keyword>
<dbReference type="PANTHER" id="PTHR43053:SF3">
    <property type="entry name" value="ALPHA-GALACTOSIDASE C-RELATED"/>
    <property type="match status" value="1"/>
</dbReference>
<dbReference type="SUPFAM" id="SSF51445">
    <property type="entry name" value="(Trans)glycosidases"/>
    <property type="match status" value="1"/>
</dbReference>
<accession>A0A6J4I1A7</accession>
<dbReference type="InterPro" id="IPR050985">
    <property type="entry name" value="Alpha-glycosidase_related"/>
</dbReference>
<evidence type="ECO:0000256" key="2">
    <source>
        <dbReference type="ARBA" id="ARBA00023295"/>
    </source>
</evidence>
<dbReference type="InterPro" id="IPR017853">
    <property type="entry name" value="GH"/>
</dbReference>